<dbReference type="Proteomes" id="UP000284706">
    <property type="component" value="Unassembled WGS sequence"/>
</dbReference>
<reference evidence="4 5" key="1">
    <citation type="journal article" date="2018" name="Evol. Lett.">
        <title>Horizontal gene cluster transfer increased hallucinogenic mushroom diversity.</title>
        <authorList>
            <person name="Reynolds H.T."/>
            <person name="Vijayakumar V."/>
            <person name="Gluck-Thaler E."/>
            <person name="Korotkin H.B."/>
            <person name="Matheny P.B."/>
            <person name="Slot J.C."/>
        </authorList>
    </citation>
    <scope>NUCLEOTIDE SEQUENCE [LARGE SCALE GENOMIC DNA]</scope>
    <source>
        <strain evidence="4 5">SRW20</strain>
    </source>
</reference>
<dbReference type="InterPro" id="IPR002068">
    <property type="entry name" value="A-crystallin/Hsp20_dom"/>
</dbReference>
<dbReference type="SUPFAM" id="SSF49764">
    <property type="entry name" value="HSP20-like chaperones"/>
    <property type="match status" value="1"/>
</dbReference>
<feature type="compositionally biased region" description="Low complexity" evidence="2">
    <location>
        <begin position="220"/>
        <end position="250"/>
    </location>
</feature>
<feature type="region of interest" description="Disordered" evidence="2">
    <location>
        <begin position="165"/>
        <end position="292"/>
    </location>
</feature>
<name>A0A409YXE8_9AGAR</name>
<proteinExistence type="inferred from homology"/>
<feature type="compositionally biased region" description="Low complexity" evidence="2">
    <location>
        <begin position="70"/>
        <end position="85"/>
    </location>
</feature>
<comment type="caution">
    <text evidence="4">The sequence shown here is derived from an EMBL/GenBank/DDBJ whole genome shotgun (WGS) entry which is preliminary data.</text>
</comment>
<feature type="compositionally biased region" description="Basic residues" evidence="2">
    <location>
        <begin position="1"/>
        <end position="11"/>
    </location>
</feature>
<protein>
    <recommendedName>
        <fullName evidence="3">SHSP domain-containing protein</fullName>
    </recommendedName>
</protein>
<accession>A0A409YXE8</accession>
<feature type="compositionally biased region" description="Polar residues" evidence="2">
    <location>
        <begin position="34"/>
        <end position="49"/>
    </location>
</feature>
<comment type="similarity">
    <text evidence="1">Belongs to the small heat shock protein (HSP20) family.</text>
</comment>
<dbReference type="InterPro" id="IPR008978">
    <property type="entry name" value="HSP20-like_chaperone"/>
</dbReference>
<dbReference type="PROSITE" id="PS01031">
    <property type="entry name" value="SHSP"/>
    <property type="match status" value="1"/>
</dbReference>
<evidence type="ECO:0000313" key="5">
    <source>
        <dbReference type="Proteomes" id="UP000284706"/>
    </source>
</evidence>
<feature type="domain" description="SHSP" evidence="3">
    <location>
        <begin position="340"/>
        <end position="442"/>
    </location>
</feature>
<keyword evidence="5" id="KW-1185">Reference proteome</keyword>
<evidence type="ECO:0000313" key="4">
    <source>
        <dbReference type="EMBL" id="PPR07704.1"/>
    </source>
</evidence>
<dbReference type="EMBL" id="NHYE01000021">
    <property type="protein sequence ID" value="PPR07704.1"/>
    <property type="molecule type" value="Genomic_DNA"/>
</dbReference>
<gene>
    <name evidence="4" type="ORF">CVT26_003727</name>
</gene>
<dbReference type="AlphaFoldDB" id="A0A409YXE8"/>
<evidence type="ECO:0000259" key="3">
    <source>
        <dbReference type="PROSITE" id="PS01031"/>
    </source>
</evidence>
<evidence type="ECO:0000256" key="2">
    <source>
        <dbReference type="SAM" id="MobiDB-lite"/>
    </source>
</evidence>
<dbReference type="InParanoid" id="A0A409YXE8"/>
<organism evidence="4 5">
    <name type="scientific">Gymnopilus dilepis</name>
    <dbReference type="NCBI Taxonomy" id="231916"/>
    <lineage>
        <taxon>Eukaryota</taxon>
        <taxon>Fungi</taxon>
        <taxon>Dikarya</taxon>
        <taxon>Basidiomycota</taxon>
        <taxon>Agaricomycotina</taxon>
        <taxon>Agaricomycetes</taxon>
        <taxon>Agaricomycetidae</taxon>
        <taxon>Agaricales</taxon>
        <taxon>Agaricineae</taxon>
        <taxon>Hymenogastraceae</taxon>
        <taxon>Gymnopilus</taxon>
    </lineage>
</organism>
<feature type="region of interest" description="Disordered" evidence="2">
    <location>
        <begin position="1"/>
        <end position="142"/>
    </location>
</feature>
<sequence>MCAARYSKRHASFNSPREVPLPSPTADRPVNPFSLITTAPTQLASSSKAQDAFESQLPSPSAVLQENDLRSSPGSSRPRSPLPRSFLQSDPPRRMHTKDVSSPPTSPLLAARPPLSRSNSSFAQPEPHCPPPDLPHMSTAWLERTSSASLPLPSQIPFHALPRMTSSSHLLMRPPTPASDLGSDSRAPRQQSPPSSSTEVASPPRSPDRSAFRCPSVDEASSTSSSSSGSGDSGATSSSSLNTENSSVLSDKLSPDPSLTAGPSASPSPNPRPISPFRAPQPPPQPRRSPVFDFSTAMGRFMTPHSPPSFQPPDPPVILPAEIGDDTTQSVSRPHAPHFPFLSHAPPPPDCWIEVETTLSEYKLHVRLPGFSREGITLATKRRRILHVVADRWDNGGGHFERRISFGYDADLVQVRAEFDGTMLRIVVPRRISPVTLLHGRT</sequence>
<feature type="compositionally biased region" description="Pro residues" evidence="2">
    <location>
        <begin position="266"/>
        <end position="287"/>
    </location>
</feature>
<dbReference type="OrthoDB" id="1431247at2759"/>
<feature type="compositionally biased region" description="Low complexity" evidence="2">
    <location>
        <begin position="184"/>
        <end position="197"/>
    </location>
</feature>
<dbReference type="CDD" id="cd06464">
    <property type="entry name" value="ACD_sHsps-like"/>
    <property type="match status" value="1"/>
</dbReference>
<evidence type="ECO:0000256" key="1">
    <source>
        <dbReference type="PROSITE-ProRule" id="PRU00285"/>
    </source>
</evidence>
<dbReference type="Gene3D" id="2.60.40.790">
    <property type="match status" value="1"/>
</dbReference>